<evidence type="ECO:0000313" key="2">
    <source>
        <dbReference type="EMBL" id="TCO07565.1"/>
    </source>
</evidence>
<evidence type="ECO:0008006" key="4">
    <source>
        <dbReference type="Google" id="ProtNLM"/>
    </source>
</evidence>
<dbReference type="EMBL" id="SLWM01000055">
    <property type="protein sequence ID" value="TCO07565.1"/>
    <property type="molecule type" value="Genomic_DNA"/>
</dbReference>
<comment type="caution">
    <text evidence="2">The sequence shown here is derived from an EMBL/GenBank/DDBJ whole genome shotgun (WGS) entry which is preliminary data.</text>
</comment>
<reference evidence="2 3" key="1">
    <citation type="journal article" date="2015" name="Stand. Genomic Sci.">
        <title>Genomic Encyclopedia of Bacterial and Archaeal Type Strains, Phase III: the genomes of soil and plant-associated and newly described type strains.</title>
        <authorList>
            <person name="Whitman W.B."/>
            <person name="Woyke T."/>
            <person name="Klenk H.P."/>
            <person name="Zhou Y."/>
            <person name="Lilburn T.G."/>
            <person name="Beck B.J."/>
            <person name="De Vos P."/>
            <person name="Vandamme P."/>
            <person name="Eisen J.A."/>
            <person name="Garrity G."/>
            <person name="Hugenholtz P."/>
            <person name="Kyrpides N.C."/>
        </authorList>
    </citation>
    <scope>NUCLEOTIDE SEQUENCE [LARGE SCALE GENOMIC DNA]</scope>
    <source>
        <strain evidence="2 3">VKM Ac-2538</strain>
    </source>
</reference>
<feature type="transmembrane region" description="Helical" evidence="1">
    <location>
        <begin position="23"/>
        <end position="41"/>
    </location>
</feature>
<feature type="transmembrane region" description="Helical" evidence="1">
    <location>
        <begin position="97"/>
        <end position="116"/>
    </location>
</feature>
<evidence type="ECO:0000256" key="1">
    <source>
        <dbReference type="SAM" id="Phobius"/>
    </source>
</evidence>
<gene>
    <name evidence="2" type="ORF">EV644_1552</name>
</gene>
<organism evidence="2 3">
    <name type="scientific">Kribbella orskensis</name>
    <dbReference type="NCBI Taxonomy" id="2512216"/>
    <lineage>
        <taxon>Bacteria</taxon>
        <taxon>Bacillati</taxon>
        <taxon>Actinomycetota</taxon>
        <taxon>Actinomycetes</taxon>
        <taxon>Propionibacteriales</taxon>
        <taxon>Kribbellaceae</taxon>
        <taxon>Kribbella</taxon>
    </lineage>
</organism>
<sequence length="140" mass="15735">MTTTSGRIVQPDSAVVWRAIHRGYLAVFGIGAFVHIGFALWNQDSYRPFADTALFDWVYDGWQNIFMADPRLWALLLGAGELLIAALLIFARRLGYLAVIAFHLALMLFGWGFWLWCVPALAFAVPAAVHAFHAERRSPQ</sequence>
<keyword evidence="1" id="KW-0472">Membrane</keyword>
<proteinExistence type="predicted"/>
<keyword evidence="1" id="KW-0812">Transmembrane</keyword>
<protein>
    <recommendedName>
        <fullName evidence="4">Thiosulfate dehydrogenase [quinone] large subunit</fullName>
    </recommendedName>
</protein>
<dbReference type="RefSeq" id="WP_158293120.1">
    <property type="nucleotide sequence ID" value="NZ_SLWM01000055.1"/>
</dbReference>
<keyword evidence="1" id="KW-1133">Transmembrane helix</keyword>
<dbReference type="Proteomes" id="UP000295818">
    <property type="component" value="Unassembled WGS sequence"/>
</dbReference>
<evidence type="ECO:0000313" key="3">
    <source>
        <dbReference type="Proteomes" id="UP000295818"/>
    </source>
</evidence>
<name>A0ABY2B7W6_9ACTN</name>
<keyword evidence="3" id="KW-1185">Reference proteome</keyword>
<feature type="transmembrane region" description="Helical" evidence="1">
    <location>
        <begin position="72"/>
        <end position="90"/>
    </location>
</feature>
<accession>A0ABY2B7W6</accession>